<organism evidence="2 3">
    <name type="scientific">Marinobacter nanhaiticus D15-8W</name>
    <dbReference type="NCBI Taxonomy" id="626887"/>
    <lineage>
        <taxon>Bacteria</taxon>
        <taxon>Pseudomonadati</taxon>
        <taxon>Pseudomonadota</taxon>
        <taxon>Gammaproteobacteria</taxon>
        <taxon>Pseudomonadales</taxon>
        <taxon>Marinobacteraceae</taxon>
        <taxon>Marinobacter</taxon>
    </lineage>
</organism>
<dbReference type="HOGENOM" id="CLU_206546_0_0_6"/>
<feature type="region of interest" description="Disordered" evidence="1">
    <location>
        <begin position="42"/>
        <end position="61"/>
    </location>
</feature>
<keyword evidence="3" id="KW-1185">Reference proteome</keyword>
<comment type="caution">
    <text evidence="2">The sequence shown here is derived from an EMBL/GenBank/DDBJ whole genome shotgun (WGS) entry which is preliminary data.</text>
</comment>
<dbReference type="Proteomes" id="UP000013165">
    <property type="component" value="Unassembled WGS sequence"/>
</dbReference>
<protein>
    <recommendedName>
        <fullName evidence="4">Ribosome alternative rescue factor ArfA</fullName>
    </recommendedName>
</protein>
<evidence type="ECO:0008006" key="4">
    <source>
        <dbReference type="Google" id="ProtNLM"/>
    </source>
</evidence>
<name>N6X3R3_9GAMM</name>
<accession>N6X3R3</accession>
<proteinExistence type="predicted"/>
<evidence type="ECO:0000256" key="1">
    <source>
        <dbReference type="SAM" id="MobiDB-lite"/>
    </source>
</evidence>
<reference evidence="2 3" key="1">
    <citation type="journal article" date="2013" name="Genome Announc.">
        <title>Genome Sequence of the Polycyclic Aromatic Hydrocarbon-Degrading Bacterium Strain Marinobacter nanhaiticus D15-8WT.</title>
        <authorList>
            <person name="Cui Z."/>
            <person name="Gao W."/>
            <person name="Li Q."/>
            <person name="Xu G."/>
            <person name="Zheng L."/>
        </authorList>
    </citation>
    <scope>NUCLEOTIDE SEQUENCE [LARGE SCALE GENOMIC DNA]</scope>
    <source>
        <strain evidence="2 3">D15-8W</strain>
    </source>
</reference>
<evidence type="ECO:0000313" key="2">
    <source>
        <dbReference type="EMBL" id="ENO15688.2"/>
    </source>
</evidence>
<sequence>MRAQTIEEPIMARKKRTPTQHSQVQRDLRSPLYRMQVVKDKTRYNRKRDKTVRSEDFRKAA</sequence>
<dbReference type="PATRIC" id="fig|626887.3.peg.2019"/>
<gene>
    <name evidence="2" type="ORF">J057_10056</name>
</gene>
<dbReference type="EMBL" id="APLQ01000011">
    <property type="protein sequence ID" value="ENO15688.2"/>
    <property type="molecule type" value="Genomic_DNA"/>
</dbReference>
<feature type="region of interest" description="Disordered" evidence="1">
    <location>
        <begin position="1"/>
        <end position="27"/>
    </location>
</feature>
<evidence type="ECO:0000313" key="3">
    <source>
        <dbReference type="Proteomes" id="UP000013165"/>
    </source>
</evidence>
<feature type="compositionally biased region" description="Basic and acidic residues" evidence="1">
    <location>
        <begin position="51"/>
        <end position="61"/>
    </location>
</feature>
<dbReference type="AlphaFoldDB" id="N6X3R3"/>